<dbReference type="KEGG" id="pau:PA14_48880"/>
<accession>A0A0H2Z8E0</accession>
<feature type="domain" description="Core-binding (CB)" evidence="6">
    <location>
        <begin position="58"/>
        <end position="137"/>
    </location>
</feature>
<dbReference type="InterPro" id="IPR044068">
    <property type="entry name" value="CB"/>
</dbReference>
<keyword evidence="1" id="KW-0229">DNA integration</keyword>
<proteinExistence type="predicted"/>
<evidence type="ECO:0000256" key="4">
    <source>
        <dbReference type="PROSITE-ProRule" id="PRU01248"/>
    </source>
</evidence>
<dbReference type="InterPro" id="IPR050090">
    <property type="entry name" value="Tyrosine_recombinase_XerCD"/>
</dbReference>
<dbReference type="PANTHER" id="PTHR30349:SF93">
    <property type="entry name" value="FELS-2 PROPHAGE PROTEIN"/>
    <property type="match status" value="1"/>
</dbReference>
<dbReference type="InterPro" id="IPR013762">
    <property type="entry name" value="Integrase-like_cat_sf"/>
</dbReference>
<dbReference type="SUPFAM" id="SSF56349">
    <property type="entry name" value="DNA breaking-rejoining enzymes"/>
    <property type="match status" value="1"/>
</dbReference>
<dbReference type="GO" id="GO:0015074">
    <property type="term" value="P:DNA integration"/>
    <property type="evidence" value="ECO:0007669"/>
    <property type="project" value="UniProtKB-KW"/>
</dbReference>
<dbReference type="Gene3D" id="1.10.150.130">
    <property type="match status" value="1"/>
</dbReference>
<dbReference type="GO" id="GO:0006310">
    <property type="term" value="P:DNA recombination"/>
    <property type="evidence" value="ECO:0007669"/>
    <property type="project" value="UniProtKB-KW"/>
</dbReference>
<evidence type="ECO:0000259" key="5">
    <source>
        <dbReference type="PROSITE" id="PS51898"/>
    </source>
</evidence>
<dbReference type="GO" id="GO:0003677">
    <property type="term" value="F:DNA binding"/>
    <property type="evidence" value="ECO:0007669"/>
    <property type="project" value="UniProtKB-UniRule"/>
</dbReference>
<evidence type="ECO:0000259" key="6">
    <source>
        <dbReference type="PROSITE" id="PS51900"/>
    </source>
</evidence>
<keyword evidence="2 4" id="KW-0238">DNA-binding</keyword>
<dbReference type="PROSITE" id="PS51898">
    <property type="entry name" value="TYR_RECOMBINASE"/>
    <property type="match status" value="1"/>
</dbReference>
<dbReference type="InterPro" id="IPR002104">
    <property type="entry name" value="Integrase_catalytic"/>
</dbReference>
<evidence type="ECO:0000313" key="8">
    <source>
        <dbReference type="Proteomes" id="UP000000653"/>
    </source>
</evidence>
<dbReference type="InterPro" id="IPR057084">
    <property type="entry name" value="Int_N"/>
</dbReference>
<dbReference type="PANTHER" id="PTHR30349">
    <property type="entry name" value="PHAGE INTEGRASE-RELATED"/>
    <property type="match status" value="1"/>
</dbReference>
<reference evidence="7 8" key="1">
    <citation type="journal article" date="2006" name="Genome Biol.">
        <title>Genomic analysis reveals that Pseudomonas aeruginosa virulence is combinatorial.</title>
        <authorList>
            <person name="Lee D.G."/>
            <person name="Urbach J.M."/>
            <person name="Wu G."/>
            <person name="Liberati N.T."/>
            <person name="Feinbaum R.L."/>
            <person name="Miyata S."/>
            <person name="Diggins L.T."/>
            <person name="He J."/>
            <person name="Saucier M."/>
            <person name="Deziel E."/>
            <person name="Friedman L."/>
            <person name="Li L."/>
            <person name="Grills G."/>
            <person name="Montgomery K."/>
            <person name="Kucherlapati R."/>
            <person name="Rahme L.G."/>
            <person name="Ausubel F.M."/>
        </authorList>
    </citation>
    <scope>NUCLEOTIDE SEQUENCE [LARGE SCALE GENOMIC DNA]</scope>
    <source>
        <strain evidence="7 8">UCBPP-PA14</strain>
    </source>
</reference>
<dbReference type="InterPro" id="IPR011010">
    <property type="entry name" value="DNA_brk_join_enz"/>
</dbReference>
<dbReference type="Pfam" id="PF24624">
    <property type="entry name" value="Int_N"/>
    <property type="match status" value="1"/>
</dbReference>
<dbReference type="Gene3D" id="1.10.443.10">
    <property type="entry name" value="Intergrase catalytic core"/>
    <property type="match status" value="1"/>
</dbReference>
<dbReference type="HOGENOM" id="CLU_027562_44_0_6"/>
<dbReference type="RefSeq" id="WP_003140495.1">
    <property type="nucleotide sequence ID" value="NC_008463.1"/>
</dbReference>
<dbReference type="InterPro" id="IPR010998">
    <property type="entry name" value="Integrase_recombinase_N"/>
</dbReference>
<dbReference type="CDD" id="cd00796">
    <property type="entry name" value="INT_Rci_Hp1_C"/>
    <property type="match status" value="1"/>
</dbReference>
<evidence type="ECO:0000256" key="2">
    <source>
        <dbReference type="ARBA" id="ARBA00023125"/>
    </source>
</evidence>
<dbReference type="Proteomes" id="UP000000653">
    <property type="component" value="Chromosome"/>
</dbReference>
<evidence type="ECO:0000313" key="7">
    <source>
        <dbReference type="EMBL" id="ABJ10375.1"/>
    </source>
</evidence>
<evidence type="ECO:0000256" key="3">
    <source>
        <dbReference type="ARBA" id="ARBA00023172"/>
    </source>
</evidence>
<dbReference type="BioCyc" id="PAER208963:G1G74-4101-MONOMER"/>
<dbReference type="SMR" id="A0A0H2Z8E0"/>
<keyword evidence="3" id="KW-0233">DNA recombination</keyword>
<name>A0A0H2Z8E0_PSEAB</name>
<gene>
    <name evidence="7" type="primary">intT</name>
    <name evidence="7" type="ordered locus">PA14_48880</name>
</gene>
<feature type="domain" description="Tyr recombinase" evidence="5">
    <location>
        <begin position="159"/>
        <end position="321"/>
    </location>
</feature>
<organism evidence="7 8">
    <name type="scientific">Pseudomonas aeruginosa (strain UCBPP-PA14)</name>
    <dbReference type="NCBI Taxonomy" id="208963"/>
    <lineage>
        <taxon>Bacteria</taxon>
        <taxon>Pseudomonadati</taxon>
        <taxon>Pseudomonadota</taxon>
        <taxon>Gammaproteobacteria</taxon>
        <taxon>Pseudomonadales</taxon>
        <taxon>Pseudomonadaceae</taxon>
        <taxon>Pseudomonas</taxon>
    </lineage>
</organism>
<dbReference type="AlphaFoldDB" id="A0A0H2Z8E0"/>
<protein>
    <submittedName>
        <fullName evidence="7">Putative bacteriophage integrase</fullName>
    </submittedName>
</protein>
<dbReference type="EMBL" id="CP000438">
    <property type="protein sequence ID" value="ABJ10375.1"/>
    <property type="molecule type" value="Genomic_DNA"/>
</dbReference>
<dbReference type="Pfam" id="PF00589">
    <property type="entry name" value="Phage_integrase"/>
    <property type="match status" value="1"/>
</dbReference>
<evidence type="ECO:0000256" key="1">
    <source>
        <dbReference type="ARBA" id="ARBA00022908"/>
    </source>
</evidence>
<sequence length="338" mass="38725">MAITKLEDGRWLADVEPIKGKRFRKRFKTKGEAQRFEAMVRTKHARQREWNPVQQDKRLLSELIERWYELHGHSITSGRRRKNLLLLIASRLGDPVGQRFTTADLVAFRKRELEEGALPRSINVRYSYLKTVFTELRRLGDIDYPNPLDRLKPLKPQQSVVSFLSKDQVAVLVSALRDYSTFPHLALISEVCLATGARWSEAQGLTLPMVRDGSVVFSNTKSKRVRSVPISTDLQARLEKYFAGRNRFPSCREAFARMVKRCGIVLPRGQCTHVLRHTFASHFMMNGGNILALKEILGHSSLNMTMRYAHLSPEYLRDAIRLNPLADFDSSSTLVETS</sequence>
<dbReference type="PROSITE" id="PS51900">
    <property type="entry name" value="CB"/>
    <property type="match status" value="1"/>
</dbReference>